<dbReference type="EMBL" id="OX597832">
    <property type="protein sequence ID" value="CAI9736617.1"/>
    <property type="molecule type" value="Genomic_DNA"/>
</dbReference>
<reference evidence="2" key="1">
    <citation type="submission" date="2023-08" db="EMBL/GenBank/DDBJ databases">
        <authorList>
            <person name="Alioto T."/>
            <person name="Alioto T."/>
            <person name="Gomez Garrido J."/>
        </authorList>
    </citation>
    <scope>NUCLEOTIDE SEQUENCE</scope>
</reference>
<sequence>MWTGMATTRILKKVVVVVADADFKVGFKMGDGDDGDANDSKGSCGGEGGGEERGGVEAVYSEVIVDDVKQQLNFPYTGSEEGETTTF</sequence>
<evidence type="ECO:0000313" key="3">
    <source>
        <dbReference type="Proteomes" id="UP001162480"/>
    </source>
</evidence>
<name>A0AA36BMS2_OCTVU</name>
<evidence type="ECO:0000313" key="2">
    <source>
        <dbReference type="EMBL" id="CAI9736617.1"/>
    </source>
</evidence>
<keyword evidence="3" id="KW-1185">Reference proteome</keyword>
<evidence type="ECO:0000256" key="1">
    <source>
        <dbReference type="SAM" id="MobiDB-lite"/>
    </source>
</evidence>
<protein>
    <submittedName>
        <fullName evidence="2">Uncharacterized protein</fullName>
    </submittedName>
</protein>
<proteinExistence type="predicted"/>
<dbReference type="Proteomes" id="UP001162480">
    <property type="component" value="Chromosome 19"/>
</dbReference>
<gene>
    <name evidence="2" type="ORF">OCTVUL_1B014400</name>
</gene>
<dbReference type="AlphaFoldDB" id="A0AA36BMS2"/>
<feature type="region of interest" description="Disordered" evidence="1">
    <location>
        <begin position="31"/>
        <end position="53"/>
    </location>
</feature>
<accession>A0AA36BMS2</accession>
<organism evidence="2 3">
    <name type="scientific">Octopus vulgaris</name>
    <name type="common">Common octopus</name>
    <dbReference type="NCBI Taxonomy" id="6645"/>
    <lineage>
        <taxon>Eukaryota</taxon>
        <taxon>Metazoa</taxon>
        <taxon>Spiralia</taxon>
        <taxon>Lophotrochozoa</taxon>
        <taxon>Mollusca</taxon>
        <taxon>Cephalopoda</taxon>
        <taxon>Coleoidea</taxon>
        <taxon>Octopodiformes</taxon>
        <taxon>Octopoda</taxon>
        <taxon>Incirrata</taxon>
        <taxon>Octopodidae</taxon>
        <taxon>Octopus</taxon>
    </lineage>
</organism>